<protein>
    <submittedName>
        <fullName evidence="2">Uncharacterized protein</fullName>
    </submittedName>
</protein>
<dbReference type="AlphaFoldDB" id="A0A8T2PHV0"/>
<evidence type="ECO:0000313" key="2">
    <source>
        <dbReference type="EMBL" id="KAG9351770.1"/>
    </source>
</evidence>
<organism evidence="2 3">
    <name type="scientific">Albula glossodonta</name>
    <name type="common">roundjaw bonefish</name>
    <dbReference type="NCBI Taxonomy" id="121402"/>
    <lineage>
        <taxon>Eukaryota</taxon>
        <taxon>Metazoa</taxon>
        <taxon>Chordata</taxon>
        <taxon>Craniata</taxon>
        <taxon>Vertebrata</taxon>
        <taxon>Euteleostomi</taxon>
        <taxon>Actinopterygii</taxon>
        <taxon>Neopterygii</taxon>
        <taxon>Teleostei</taxon>
        <taxon>Albuliformes</taxon>
        <taxon>Albulidae</taxon>
        <taxon>Albula</taxon>
    </lineage>
</organism>
<dbReference type="EMBL" id="JAFBMS010000006">
    <property type="protein sequence ID" value="KAG9351770.1"/>
    <property type="molecule type" value="Genomic_DNA"/>
</dbReference>
<gene>
    <name evidence="2" type="ORF">JZ751_023021</name>
</gene>
<proteinExistence type="predicted"/>
<comment type="caution">
    <text evidence="2">The sequence shown here is derived from an EMBL/GenBank/DDBJ whole genome shotgun (WGS) entry which is preliminary data.</text>
</comment>
<name>A0A8T2PHV0_9TELE</name>
<evidence type="ECO:0000313" key="3">
    <source>
        <dbReference type="Proteomes" id="UP000824540"/>
    </source>
</evidence>
<reference evidence="2" key="1">
    <citation type="thesis" date="2021" institute="BYU ScholarsArchive" country="Provo, UT, USA">
        <title>Applications of and Algorithms for Genome Assembly and Genomic Analyses with an Emphasis on Marine Teleosts.</title>
        <authorList>
            <person name="Pickett B.D."/>
        </authorList>
    </citation>
    <scope>NUCLEOTIDE SEQUENCE</scope>
    <source>
        <strain evidence="2">HI-2016</strain>
    </source>
</reference>
<sequence>MTIDRSLRDGFHGTFGTQLTAVLKWGGEMNSWLSERWVGLGTPIPRSPIPQFYQYALLGEIEQVDYTEEYWELSCWAFRSSLFLIPPNPLGLPLNTFHAVKKILRGGGGANGILSTYVVSSARSFQTGWKGEDTLDNTNKKPEVEGGHRTVMK</sequence>
<keyword evidence="3" id="KW-1185">Reference proteome</keyword>
<accession>A0A8T2PHV0</accession>
<dbReference type="Proteomes" id="UP000824540">
    <property type="component" value="Unassembled WGS sequence"/>
</dbReference>
<evidence type="ECO:0000256" key="1">
    <source>
        <dbReference type="SAM" id="MobiDB-lite"/>
    </source>
</evidence>
<feature type="region of interest" description="Disordered" evidence="1">
    <location>
        <begin position="130"/>
        <end position="153"/>
    </location>
</feature>